<organism evidence="1 2">
    <name type="scientific">Bathymodiolus azoricus thioautotrophic gill symbiont</name>
    <dbReference type="NCBI Taxonomy" id="235205"/>
    <lineage>
        <taxon>Bacteria</taxon>
        <taxon>Pseudomonadati</taxon>
        <taxon>Pseudomonadota</taxon>
        <taxon>Gammaproteobacteria</taxon>
        <taxon>sulfur-oxidizing symbionts</taxon>
    </lineage>
</organism>
<evidence type="ECO:0000313" key="1">
    <source>
        <dbReference type="EMBL" id="SEH79420.1"/>
    </source>
</evidence>
<sequence>MTYRLFLISVILLKNLKLEIVKKECNCEMEKFMEQILDDMKFLKKQNYTLKNYI</sequence>
<gene>
    <name evidence="1" type="ORF">BAZSYMA_ACONTIG00191_7</name>
</gene>
<proteinExistence type="predicted"/>
<evidence type="ECO:0000313" key="2">
    <source>
        <dbReference type="Proteomes" id="UP000198988"/>
    </source>
</evidence>
<reference evidence="2" key="1">
    <citation type="submission" date="2016-06" db="EMBL/GenBank/DDBJ databases">
        <authorList>
            <person name="Petersen J."/>
            <person name="Sayavedra L."/>
        </authorList>
    </citation>
    <scope>NUCLEOTIDE SEQUENCE [LARGE SCALE GENOMIC DNA]</scope>
    <source>
        <strain evidence="2">BazSymA</strain>
    </source>
</reference>
<dbReference type="Proteomes" id="UP000198988">
    <property type="component" value="Unassembled WGS sequence"/>
</dbReference>
<protein>
    <submittedName>
        <fullName evidence="1">Uncharacterized protein</fullName>
    </submittedName>
</protein>
<accession>A0A1H6KZM7</accession>
<dbReference type="AlphaFoldDB" id="A0A1H6KZM7"/>
<name>A0A1H6KZM7_9GAMM</name>
<dbReference type="EMBL" id="CDSC02000210">
    <property type="protein sequence ID" value="SEH79420.1"/>
    <property type="molecule type" value="Genomic_DNA"/>
</dbReference>